<name>A0A7W5HLY7_9GAMM</name>
<gene>
    <name evidence="2" type="ORF">FHR97_002532</name>
</gene>
<keyword evidence="1" id="KW-0472">Membrane</keyword>
<keyword evidence="1" id="KW-0812">Transmembrane</keyword>
<evidence type="ECO:0000256" key="1">
    <source>
        <dbReference type="SAM" id="Phobius"/>
    </source>
</evidence>
<dbReference type="Proteomes" id="UP000518892">
    <property type="component" value="Unassembled WGS sequence"/>
</dbReference>
<keyword evidence="3" id="KW-1185">Reference proteome</keyword>
<dbReference type="AlphaFoldDB" id="A0A7W5HLY7"/>
<evidence type="ECO:0000313" key="3">
    <source>
        <dbReference type="Proteomes" id="UP000518892"/>
    </source>
</evidence>
<comment type="caution">
    <text evidence="2">The sequence shown here is derived from an EMBL/GenBank/DDBJ whole genome shotgun (WGS) entry which is preliminary data.</text>
</comment>
<reference evidence="2 3" key="1">
    <citation type="submission" date="2020-08" db="EMBL/GenBank/DDBJ databases">
        <title>Genomic Encyclopedia of Type Strains, Phase III (KMG-III): the genomes of soil and plant-associated and newly described type strains.</title>
        <authorList>
            <person name="Whitman W."/>
        </authorList>
    </citation>
    <scope>NUCLEOTIDE SEQUENCE [LARGE SCALE GENOMIC DNA]</scope>
    <source>
        <strain evidence="2 3">CECT 7744</strain>
    </source>
</reference>
<sequence length="91" mass="10107">MVTLRVWGQCRHGRPPGVPAQAASHARLSPRLFACYGNSPILATLLPVFLITGCGTLYGRYRRPDIRGLNTLNMELFVPMLVFEHVQPMAS</sequence>
<proteinExistence type="predicted"/>
<feature type="transmembrane region" description="Helical" evidence="1">
    <location>
        <begin position="41"/>
        <end position="59"/>
    </location>
</feature>
<dbReference type="EMBL" id="JACHXR010000007">
    <property type="protein sequence ID" value="MBB3231673.1"/>
    <property type="molecule type" value="Genomic_DNA"/>
</dbReference>
<protein>
    <submittedName>
        <fullName evidence="2">Uncharacterized protein</fullName>
    </submittedName>
</protein>
<keyword evidence="1" id="KW-1133">Transmembrane helix</keyword>
<accession>A0A7W5HLY7</accession>
<evidence type="ECO:0000313" key="2">
    <source>
        <dbReference type="EMBL" id="MBB3231673.1"/>
    </source>
</evidence>
<organism evidence="2 3">
    <name type="scientific">Halomonas stenophila</name>
    <dbReference type="NCBI Taxonomy" id="795312"/>
    <lineage>
        <taxon>Bacteria</taxon>
        <taxon>Pseudomonadati</taxon>
        <taxon>Pseudomonadota</taxon>
        <taxon>Gammaproteobacteria</taxon>
        <taxon>Oceanospirillales</taxon>
        <taxon>Halomonadaceae</taxon>
        <taxon>Halomonas</taxon>
    </lineage>
</organism>